<organism evidence="2 3">
    <name type="scientific">Pinibacter aurantiacus</name>
    <dbReference type="NCBI Taxonomy" id="2851599"/>
    <lineage>
        <taxon>Bacteria</taxon>
        <taxon>Pseudomonadati</taxon>
        <taxon>Bacteroidota</taxon>
        <taxon>Chitinophagia</taxon>
        <taxon>Chitinophagales</taxon>
        <taxon>Chitinophagaceae</taxon>
        <taxon>Pinibacter</taxon>
    </lineage>
</organism>
<evidence type="ECO:0000313" key="3">
    <source>
        <dbReference type="Proteomes" id="UP000812270"/>
    </source>
</evidence>
<comment type="caution">
    <text evidence="2">The sequence shown here is derived from an EMBL/GenBank/DDBJ whole genome shotgun (WGS) entry which is preliminary data.</text>
</comment>
<dbReference type="RefSeq" id="WP_217792223.1">
    <property type="nucleotide sequence ID" value="NZ_JAHSPG010000012.1"/>
</dbReference>
<accession>A0A9E2SEE0</accession>
<feature type="signal peptide" evidence="1">
    <location>
        <begin position="1"/>
        <end position="18"/>
    </location>
</feature>
<reference evidence="2" key="1">
    <citation type="submission" date="2021-06" db="EMBL/GenBank/DDBJ databases">
        <authorList>
            <person name="Huq M.A."/>
        </authorList>
    </citation>
    <scope>NUCLEOTIDE SEQUENCE</scope>
    <source>
        <strain evidence="2">MAH-26</strain>
    </source>
</reference>
<evidence type="ECO:0008006" key="4">
    <source>
        <dbReference type="Google" id="ProtNLM"/>
    </source>
</evidence>
<keyword evidence="3" id="KW-1185">Reference proteome</keyword>
<gene>
    <name evidence="2" type="ORF">KTO63_15205</name>
</gene>
<feature type="chain" id="PRO_5038985184" description="Nuclear transport factor 2 family protein" evidence="1">
    <location>
        <begin position="19"/>
        <end position="271"/>
    </location>
</feature>
<name>A0A9E2SEE0_9BACT</name>
<evidence type="ECO:0000313" key="2">
    <source>
        <dbReference type="EMBL" id="MBV4358510.1"/>
    </source>
</evidence>
<dbReference type="AlphaFoldDB" id="A0A9E2SEE0"/>
<dbReference type="Proteomes" id="UP000812270">
    <property type="component" value="Unassembled WGS sequence"/>
</dbReference>
<protein>
    <recommendedName>
        <fullName evidence="4">Nuclear transport factor 2 family protein</fullName>
    </recommendedName>
</protein>
<keyword evidence="1" id="KW-0732">Signal</keyword>
<sequence>MKYHIIMIPLVLSMSLHAQESGESIIRAERAFAAMSVKQGINKAFTANFDTSCVVFVKGKAVNGYQLYSTNADKGGVLNWEPEYVGISSTKDIGFSTGPYTYKQTANDTNAGRGQFTTIWKLNKDGDWKAILDMGASYGTNGERVTAVKIFTSDFSSTKVAKSQSALSIENDFINEYKKIGVLAFHKRVTRESWFNRKNDHPYYGLQNVKSAIISIPDTLQFTPIAGELTQNGDFAYVYGSVTVHDNVENYLRVWIRKGKEWKLILQVLNW</sequence>
<evidence type="ECO:0000256" key="1">
    <source>
        <dbReference type="SAM" id="SignalP"/>
    </source>
</evidence>
<proteinExistence type="predicted"/>
<dbReference type="EMBL" id="JAHSPG010000012">
    <property type="protein sequence ID" value="MBV4358510.1"/>
    <property type="molecule type" value="Genomic_DNA"/>
</dbReference>